<organism evidence="2 3">
    <name type="scientific">Polyplax serrata</name>
    <name type="common">Common mouse louse</name>
    <dbReference type="NCBI Taxonomy" id="468196"/>
    <lineage>
        <taxon>Eukaryota</taxon>
        <taxon>Metazoa</taxon>
        <taxon>Ecdysozoa</taxon>
        <taxon>Arthropoda</taxon>
        <taxon>Hexapoda</taxon>
        <taxon>Insecta</taxon>
        <taxon>Pterygota</taxon>
        <taxon>Neoptera</taxon>
        <taxon>Paraneoptera</taxon>
        <taxon>Psocodea</taxon>
        <taxon>Troctomorpha</taxon>
        <taxon>Phthiraptera</taxon>
        <taxon>Anoplura</taxon>
        <taxon>Polyplacidae</taxon>
        <taxon>Polyplax</taxon>
    </lineage>
</organism>
<comment type="caution">
    <text evidence="2">The sequence shown here is derived from an EMBL/GenBank/DDBJ whole genome shotgun (WGS) entry which is preliminary data.</text>
</comment>
<feature type="compositionally biased region" description="Basic and acidic residues" evidence="1">
    <location>
        <begin position="145"/>
        <end position="166"/>
    </location>
</feature>
<dbReference type="EMBL" id="JAWJWE010000003">
    <property type="protein sequence ID" value="KAK6639437.1"/>
    <property type="molecule type" value="Genomic_DNA"/>
</dbReference>
<name>A0AAN8S818_POLSC</name>
<protein>
    <submittedName>
        <fullName evidence="2">Uncharacterized protein</fullName>
    </submittedName>
</protein>
<sequence>MRKERRLKEKVFKGFPGLKARDNVLLFSSSPEISLRGGNKSEEFVAERRGAVLGGKGAEEKEKRWKGKGKVLTESLVGDKEKFKRERERERGRERWTRGALEEKLYLGGNPLMSVEAEGHEIPRNSSTGLYVLKLVERAVEKARAEAEEKERSSTRSERSSEEGQRRPGAPWGCFQNLRRPWTSIDREREREESLLAEPLQPFMPFHPFSRLVRLLNGRVGFQVNLELSFVFLIPHTSSPCDELTDRPKLIFQIFFNRQRSFCKKK</sequence>
<accession>A0AAN8S818</accession>
<dbReference type="Proteomes" id="UP001372834">
    <property type="component" value="Unassembled WGS sequence"/>
</dbReference>
<reference evidence="2 3" key="1">
    <citation type="submission" date="2023-10" db="EMBL/GenBank/DDBJ databases">
        <title>Genomes of two closely related lineages of the louse Polyplax serrata with different host specificities.</title>
        <authorList>
            <person name="Martinu J."/>
            <person name="Tarabai H."/>
            <person name="Stefka J."/>
            <person name="Hypsa V."/>
        </authorList>
    </citation>
    <scope>NUCLEOTIDE SEQUENCE [LARGE SCALE GENOMIC DNA]</scope>
    <source>
        <strain evidence="2">HR10_N</strain>
    </source>
</reference>
<feature type="region of interest" description="Disordered" evidence="1">
    <location>
        <begin position="145"/>
        <end position="175"/>
    </location>
</feature>
<evidence type="ECO:0000256" key="1">
    <source>
        <dbReference type="SAM" id="MobiDB-lite"/>
    </source>
</evidence>
<evidence type="ECO:0000313" key="2">
    <source>
        <dbReference type="EMBL" id="KAK6639437.1"/>
    </source>
</evidence>
<dbReference type="AlphaFoldDB" id="A0AAN8S818"/>
<proteinExistence type="predicted"/>
<evidence type="ECO:0000313" key="3">
    <source>
        <dbReference type="Proteomes" id="UP001372834"/>
    </source>
</evidence>
<gene>
    <name evidence="2" type="ORF">RUM43_007710</name>
</gene>